<dbReference type="PROSITE" id="PS50175">
    <property type="entry name" value="ASP_PROT_RETROV"/>
    <property type="match status" value="1"/>
</dbReference>
<keyword evidence="1" id="KW-0863">Zinc-finger</keyword>
<name>A0A9D4PWS9_RHISA</name>
<dbReference type="InterPro" id="IPR001995">
    <property type="entry name" value="Peptidase_A2_cat"/>
</dbReference>
<feature type="compositionally biased region" description="Basic residues" evidence="2">
    <location>
        <begin position="624"/>
        <end position="643"/>
    </location>
</feature>
<feature type="region of interest" description="Disordered" evidence="2">
    <location>
        <begin position="166"/>
        <end position="191"/>
    </location>
</feature>
<feature type="compositionally biased region" description="Basic and acidic residues" evidence="2">
    <location>
        <begin position="182"/>
        <end position="191"/>
    </location>
</feature>
<dbReference type="PROSITE" id="PS50158">
    <property type="entry name" value="ZF_CCHC"/>
    <property type="match status" value="1"/>
</dbReference>
<feature type="domain" description="Peptidase A2" evidence="4">
    <location>
        <begin position="535"/>
        <end position="572"/>
    </location>
</feature>
<proteinExistence type="predicted"/>
<feature type="compositionally biased region" description="Acidic residues" evidence="2">
    <location>
        <begin position="249"/>
        <end position="263"/>
    </location>
</feature>
<organism evidence="5 6">
    <name type="scientific">Rhipicephalus sanguineus</name>
    <name type="common">Brown dog tick</name>
    <name type="synonym">Ixodes sanguineus</name>
    <dbReference type="NCBI Taxonomy" id="34632"/>
    <lineage>
        <taxon>Eukaryota</taxon>
        <taxon>Metazoa</taxon>
        <taxon>Ecdysozoa</taxon>
        <taxon>Arthropoda</taxon>
        <taxon>Chelicerata</taxon>
        <taxon>Arachnida</taxon>
        <taxon>Acari</taxon>
        <taxon>Parasitiformes</taxon>
        <taxon>Ixodida</taxon>
        <taxon>Ixodoidea</taxon>
        <taxon>Ixodidae</taxon>
        <taxon>Rhipicephalinae</taxon>
        <taxon>Rhipicephalus</taxon>
        <taxon>Rhipicephalus</taxon>
    </lineage>
</organism>
<keyword evidence="1" id="KW-0862">Zinc</keyword>
<feature type="region of interest" description="Disordered" evidence="2">
    <location>
        <begin position="624"/>
        <end position="646"/>
    </location>
</feature>
<feature type="compositionally biased region" description="Basic and acidic residues" evidence="2">
    <location>
        <begin position="762"/>
        <end position="777"/>
    </location>
</feature>
<keyword evidence="6" id="KW-1185">Reference proteome</keyword>
<gene>
    <name evidence="5" type="ORF">HPB52_003944</name>
</gene>
<evidence type="ECO:0000256" key="2">
    <source>
        <dbReference type="SAM" id="MobiDB-lite"/>
    </source>
</evidence>
<evidence type="ECO:0000259" key="4">
    <source>
        <dbReference type="PROSITE" id="PS50175"/>
    </source>
</evidence>
<protein>
    <recommendedName>
        <fullName evidence="7">CCHC-type domain-containing protein</fullName>
    </recommendedName>
</protein>
<dbReference type="SUPFAM" id="SSF57756">
    <property type="entry name" value="Retrovirus zinc finger-like domains"/>
    <property type="match status" value="1"/>
</dbReference>
<evidence type="ECO:0000259" key="3">
    <source>
        <dbReference type="PROSITE" id="PS50158"/>
    </source>
</evidence>
<dbReference type="Gene3D" id="1.10.4020.10">
    <property type="entry name" value="DNA breaking-rejoining enzymes"/>
    <property type="match status" value="1"/>
</dbReference>
<dbReference type="PANTHER" id="PTHR46888">
    <property type="entry name" value="ZINC KNUCKLE DOMAINCONTAINING PROTEIN-RELATED"/>
    <property type="match status" value="1"/>
</dbReference>
<evidence type="ECO:0000313" key="5">
    <source>
        <dbReference type="EMBL" id="KAH7955818.1"/>
    </source>
</evidence>
<dbReference type="PANTHER" id="PTHR46888:SF1">
    <property type="entry name" value="RIBONUCLEASE H"/>
    <property type="match status" value="1"/>
</dbReference>
<evidence type="ECO:0000313" key="6">
    <source>
        <dbReference type="Proteomes" id="UP000821837"/>
    </source>
</evidence>
<reference evidence="5" key="1">
    <citation type="journal article" date="2020" name="Cell">
        <title>Large-Scale Comparative Analyses of Tick Genomes Elucidate Their Genetic Diversity and Vector Capacities.</title>
        <authorList>
            <consortium name="Tick Genome and Microbiome Consortium (TIGMIC)"/>
            <person name="Jia N."/>
            <person name="Wang J."/>
            <person name="Shi W."/>
            <person name="Du L."/>
            <person name="Sun Y."/>
            <person name="Zhan W."/>
            <person name="Jiang J.F."/>
            <person name="Wang Q."/>
            <person name="Zhang B."/>
            <person name="Ji P."/>
            <person name="Bell-Sakyi L."/>
            <person name="Cui X.M."/>
            <person name="Yuan T.T."/>
            <person name="Jiang B.G."/>
            <person name="Yang W.F."/>
            <person name="Lam T.T."/>
            <person name="Chang Q.C."/>
            <person name="Ding S.J."/>
            <person name="Wang X.J."/>
            <person name="Zhu J.G."/>
            <person name="Ruan X.D."/>
            <person name="Zhao L."/>
            <person name="Wei J.T."/>
            <person name="Ye R.Z."/>
            <person name="Que T.C."/>
            <person name="Du C.H."/>
            <person name="Zhou Y.H."/>
            <person name="Cheng J.X."/>
            <person name="Dai P.F."/>
            <person name="Guo W.B."/>
            <person name="Han X.H."/>
            <person name="Huang E.J."/>
            <person name="Li L.F."/>
            <person name="Wei W."/>
            <person name="Gao Y.C."/>
            <person name="Liu J.Z."/>
            <person name="Shao H.Z."/>
            <person name="Wang X."/>
            <person name="Wang C.C."/>
            <person name="Yang T.C."/>
            <person name="Huo Q.B."/>
            <person name="Li W."/>
            <person name="Chen H.Y."/>
            <person name="Chen S.E."/>
            <person name="Zhou L.G."/>
            <person name="Ni X.B."/>
            <person name="Tian J.H."/>
            <person name="Sheng Y."/>
            <person name="Liu T."/>
            <person name="Pan Y.S."/>
            <person name="Xia L.Y."/>
            <person name="Li J."/>
            <person name="Zhao F."/>
            <person name="Cao W.C."/>
        </authorList>
    </citation>
    <scope>NUCLEOTIDE SEQUENCE</scope>
    <source>
        <strain evidence="5">Rsan-2018</strain>
    </source>
</reference>
<feature type="region of interest" description="Disordered" evidence="2">
    <location>
        <begin position="287"/>
        <end position="307"/>
    </location>
</feature>
<dbReference type="GO" id="GO:0006508">
    <property type="term" value="P:proteolysis"/>
    <property type="evidence" value="ECO:0007669"/>
    <property type="project" value="InterPro"/>
</dbReference>
<dbReference type="GO" id="GO:0008270">
    <property type="term" value="F:zinc ion binding"/>
    <property type="evidence" value="ECO:0007669"/>
    <property type="project" value="UniProtKB-KW"/>
</dbReference>
<feature type="region of interest" description="Disordered" evidence="2">
    <location>
        <begin position="753"/>
        <end position="803"/>
    </location>
</feature>
<dbReference type="GO" id="GO:0004190">
    <property type="term" value="F:aspartic-type endopeptidase activity"/>
    <property type="evidence" value="ECO:0007669"/>
    <property type="project" value="InterPro"/>
</dbReference>
<dbReference type="InterPro" id="IPR038269">
    <property type="entry name" value="SCAN_sf"/>
</dbReference>
<reference evidence="5" key="2">
    <citation type="submission" date="2021-09" db="EMBL/GenBank/DDBJ databases">
        <authorList>
            <person name="Jia N."/>
            <person name="Wang J."/>
            <person name="Shi W."/>
            <person name="Du L."/>
            <person name="Sun Y."/>
            <person name="Zhan W."/>
            <person name="Jiang J."/>
            <person name="Wang Q."/>
            <person name="Zhang B."/>
            <person name="Ji P."/>
            <person name="Sakyi L.B."/>
            <person name="Cui X."/>
            <person name="Yuan T."/>
            <person name="Jiang B."/>
            <person name="Yang W."/>
            <person name="Lam T.T.-Y."/>
            <person name="Chang Q."/>
            <person name="Ding S."/>
            <person name="Wang X."/>
            <person name="Zhu J."/>
            <person name="Ruan X."/>
            <person name="Zhao L."/>
            <person name="Wei J."/>
            <person name="Que T."/>
            <person name="Du C."/>
            <person name="Cheng J."/>
            <person name="Dai P."/>
            <person name="Han X."/>
            <person name="Huang E."/>
            <person name="Gao Y."/>
            <person name="Liu J."/>
            <person name="Shao H."/>
            <person name="Ye R."/>
            <person name="Li L."/>
            <person name="Wei W."/>
            <person name="Wang X."/>
            <person name="Wang C."/>
            <person name="Huo Q."/>
            <person name="Li W."/>
            <person name="Guo W."/>
            <person name="Chen H."/>
            <person name="Chen S."/>
            <person name="Zhou L."/>
            <person name="Zhou L."/>
            <person name="Ni X."/>
            <person name="Tian J."/>
            <person name="Zhou Y."/>
            <person name="Sheng Y."/>
            <person name="Liu T."/>
            <person name="Pan Y."/>
            <person name="Xia L."/>
            <person name="Li J."/>
            <person name="Zhao F."/>
            <person name="Cao W."/>
        </authorList>
    </citation>
    <scope>NUCLEOTIDE SEQUENCE</scope>
    <source>
        <strain evidence="5">Rsan-2018</strain>
        <tissue evidence="5">Larvae</tissue>
    </source>
</reference>
<dbReference type="EMBL" id="JABSTV010001250">
    <property type="protein sequence ID" value="KAH7955818.1"/>
    <property type="molecule type" value="Genomic_DNA"/>
</dbReference>
<dbReference type="VEuPathDB" id="VectorBase:RSAN_052471"/>
<evidence type="ECO:0000256" key="1">
    <source>
        <dbReference type="PROSITE-ProRule" id="PRU00047"/>
    </source>
</evidence>
<dbReference type="PROSITE" id="PS00141">
    <property type="entry name" value="ASP_PROTEASE"/>
    <property type="match status" value="1"/>
</dbReference>
<dbReference type="Proteomes" id="UP000821837">
    <property type="component" value="Unassembled WGS sequence"/>
</dbReference>
<feature type="compositionally biased region" description="Basic and acidic residues" evidence="2">
    <location>
        <begin position="226"/>
        <end position="241"/>
    </location>
</feature>
<dbReference type="AlphaFoldDB" id="A0A9D4PWS9"/>
<keyword evidence="1" id="KW-0479">Metal-binding</keyword>
<sequence>MRSSETGRLLLQRLKINLIGCNTPTNSPPEDGAGFTDICHQEQVDAEGRQSVAVRATAKTTREVTSFGHCTSSLRWSAFPSAGAAAWVLGTGAPELAGPRGRIEERDAEKEEKRPTVETFTSLVISLWLNRDYPIACKGPQTLLVAAVGSLQASRDDEGIQQAVKGRERFGSGESSGISKAVQHEDQGPKDARRQLLWESAGPLLQFIHRAPADRSGGLQQNQPGGEDRSDAAVVSTDRRTTSGMGDSSDNEEVGNEAAGLEESESHSEVEVLKMKIRLRELELEIAREQRGSGPTPRGNGGQENHSEMRHFSKLISSVLPKFPTEAEHRDYEVLKGAVLEEMKLSAGEYLRRFHGARKRAAEGWRAFATRLQSYLRCYVEARGVSTFEELLELFTADQMKDSLSDAALKYVTLQEGGSWRKAHEIAALVLTFEEAEGENSGSKRSERKIIETVTTGTQDRAKPLAREPTKARGCFLCGVHGHLKADCPRAENRDAEASGSQERIGLSARVSATAIVAGGHEREPIELCCRDVGVRAILDTGTDVTVVRESVVPPAAARVNYTDLRVRGRDGKAAVPVLCALTDKLRARTDCLLSEEALICGRSRRVSEAVLAFDEQCSGKMFPKRKGPGRVRGRHRWRRRRGKDSTVVAGAPGLERSVHHRKGSAHVNEGAVLRVPNAWRDGAGFTDICHQEKVDAEGRQSVAGCGVPASFLESTPPPPASACYRENNSGGDLIWPLAFPSAGAAAWVLGTGAPELAGPRGRIEERDAEKEEKRPTVETSAYKSPPRPSLTGHLGDEPSQAW</sequence>
<comment type="caution">
    <text evidence="5">The sequence shown here is derived from an EMBL/GenBank/DDBJ whole genome shotgun (WGS) entry which is preliminary data.</text>
</comment>
<dbReference type="GO" id="GO:0003676">
    <property type="term" value="F:nucleic acid binding"/>
    <property type="evidence" value="ECO:0007669"/>
    <property type="project" value="InterPro"/>
</dbReference>
<accession>A0A9D4PWS9</accession>
<evidence type="ECO:0008006" key="7">
    <source>
        <dbReference type="Google" id="ProtNLM"/>
    </source>
</evidence>
<feature type="domain" description="CCHC-type" evidence="3">
    <location>
        <begin position="475"/>
        <end position="490"/>
    </location>
</feature>
<dbReference type="InterPro" id="IPR001969">
    <property type="entry name" value="Aspartic_peptidase_AS"/>
</dbReference>
<feature type="region of interest" description="Disordered" evidence="2">
    <location>
        <begin position="215"/>
        <end position="272"/>
    </location>
</feature>
<dbReference type="InterPro" id="IPR036875">
    <property type="entry name" value="Znf_CCHC_sf"/>
</dbReference>
<dbReference type="InterPro" id="IPR001878">
    <property type="entry name" value="Znf_CCHC"/>
</dbReference>